<dbReference type="PANTHER" id="PTHR46599">
    <property type="entry name" value="PIGGYBAC TRANSPOSABLE ELEMENT-DERIVED PROTEIN 4"/>
    <property type="match status" value="1"/>
</dbReference>
<accession>A0AAV8ZPJ4</accession>
<proteinExistence type="predicted"/>
<dbReference type="EMBL" id="JANEYF010000898">
    <property type="protein sequence ID" value="KAJ8967084.1"/>
    <property type="molecule type" value="Genomic_DNA"/>
</dbReference>
<evidence type="ECO:0000313" key="2">
    <source>
        <dbReference type="EMBL" id="KAJ8967084.1"/>
    </source>
</evidence>
<comment type="caution">
    <text evidence="2">The sequence shown here is derived from an EMBL/GenBank/DDBJ whole genome shotgun (WGS) entry which is preliminary data.</text>
</comment>
<evidence type="ECO:0000259" key="1">
    <source>
        <dbReference type="Pfam" id="PF13843"/>
    </source>
</evidence>
<dbReference type="Pfam" id="PF13843">
    <property type="entry name" value="DDE_Tnp_1_7"/>
    <property type="match status" value="1"/>
</dbReference>
<organism evidence="2 3">
    <name type="scientific">Rhamnusium bicolor</name>
    <dbReference type="NCBI Taxonomy" id="1586634"/>
    <lineage>
        <taxon>Eukaryota</taxon>
        <taxon>Metazoa</taxon>
        <taxon>Ecdysozoa</taxon>
        <taxon>Arthropoda</taxon>
        <taxon>Hexapoda</taxon>
        <taxon>Insecta</taxon>
        <taxon>Pterygota</taxon>
        <taxon>Neoptera</taxon>
        <taxon>Endopterygota</taxon>
        <taxon>Coleoptera</taxon>
        <taxon>Polyphaga</taxon>
        <taxon>Cucujiformia</taxon>
        <taxon>Chrysomeloidea</taxon>
        <taxon>Cerambycidae</taxon>
        <taxon>Lepturinae</taxon>
        <taxon>Rhagiini</taxon>
        <taxon>Rhamnusium</taxon>
    </lineage>
</organism>
<name>A0AAV8ZPJ4_9CUCU</name>
<dbReference type="PANTHER" id="PTHR46599:SF6">
    <property type="entry name" value="DUAL SPECIFICITY PHOSPHATASE 26"/>
    <property type="match status" value="1"/>
</dbReference>
<dbReference type="AlphaFoldDB" id="A0AAV8ZPJ4"/>
<protein>
    <recommendedName>
        <fullName evidence="1">PiggyBac transposable element-derived protein domain-containing protein</fullName>
    </recommendedName>
</protein>
<gene>
    <name evidence="2" type="ORF">NQ314_003096</name>
</gene>
<evidence type="ECO:0000313" key="3">
    <source>
        <dbReference type="Proteomes" id="UP001162156"/>
    </source>
</evidence>
<sequence length="230" mass="26859">MARFRATMSINRFEEILLCMRFDDEATREERRATDKLALIYQYFSLFVDNCKKNYIPNVNITVDEQLYPWRGQAKHVKTYIPSKPDKYGLKFWVAADALNSYCINIQLYRGKENDAPERRQGPRVVNDLCSHLYNNGRNITFDNLFTDYELAQSLLSKNTIIIGTVRKSKPFLPKEMLPDKKREELSTIFGYNDKVTVCSYVPNNNRAVILMSTMHQDGIVSHMNHKNLI</sequence>
<reference evidence="2" key="1">
    <citation type="journal article" date="2023" name="Insect Mol. Biol.">
        <title>Genome sequencing provides insights into the evolution of gene families encoding plant cell wall-degrading enzymes in longhorned beetles.</title>
        <authorList>
            <person name="Shin N.R."/>
            <person name="Okamura Y."/>
            <person name="Kirsch R."/>
            <person name="Pauchet Y."/>
        </authorList>
    </citation>
    <scope>NUCLEOTIDE SEQUENCE</scope>
    <source>
        <strain evidence="2">RBIC_L_NR</strain>
    </source>
</reference>
<dbReference type="InterPro" id="IPR029526">
    <property type="entry name" value="PGBD"/>
</dbReference>
<feature type="domain" description="PiggyBac transposable element-derived protein" evidence="1">
    <location>
        <begin position="4"/>
        <end position="225"/>
    </location>
</feature>
<keyword evidence="3" id="KW-1185">Reference proteome</keyword>
<dbReference type="Proteomes" id="UP001162156">
    <property type="component" value="Unassembled WGS sequence"/>
</dbReference>